<dbReference type="Pfam" id="PF01509">
    <property type="entry name" value="TruB_N"/>
    <property type="match status" value="1"/>
</dbReference>
<comment type="similarity">
    <text evidence="2 5">Belongs to the pseudouridine synthase TruB family. Type 1 subfamily.</text>
</comment>
<dbReference type="EMBL" id="CP104694">
    <property type="protein sequence ID" value="UXI69745.1"/>
    <property type="molecule type" value="Genomic_DNA"/>
</dbReference>
<comment type="function">
    <text evidence="5">Responsible for synthesis of pseudouridine from uracil-55 in the psi GC loop of transfer RNAs.</text>
</comment>
<evidence type="ECO:0000259" key="8">
    <source>
        <dbReference type="Pfam" id="PF16198"/>
    </source>
</evidence>
<dbReference type="Gene3D" id="3.30.2350.10">
    <property type="entry name" value="Pseudouridine synthase"/>
    <property type="match status" value="1"/>
</dbReference>
<gene>
    <name evidence="5 9" type="primary">truB</name>
    <name evidence="9" type="ORF">N4264_08970</name>
</gene>
<evidence type="ECO:0000313" key="10">
    <source>
        <dbReference type="Proteomes" id="UP001064632"/>
    </source>
</evidence>
<evidence type="ECO:0000256" key="2">
    <source>
        <dbReference type="ARBA" id="ARBA00005642"/>
    </source>
</evidence>
<feature type="domain" description="tRNA pseudouridine synthase II TruB subfamily 1 C-terminal" evidence="7">
    <location>
        <begin position="249"/>
        <end position="302"/>
    </location>
</feature>
<dbReference type="RefSeq" id="WP_261696698.1">
    <property type="nucleotide sequence ID" value="NZ_CP104694.1"/>
</dbReference>
<name>A0ABY6BMY6_9GAMM</name>
<comment type="catalytic activity">
    <reaction evidence="1 5">
        <text>uridine(55) in tRNA = pseudouridine(55) in tRNA</text>
        <dbReference type="Rhea" id="RHEA:42532"/>
        <dbReference type="Rhea" id="RHEA-COMP:10101"/>
        <dbReference type="Rhea" id="RHEA-COMP:10102"/>
        <dbReference type="ChEBI" id="CHEBI:65314"/>
        <dbReference type="ChEBI" id="CHEBI:65315"/>
        <dbReference type="EC" id="5.4.99.25"/>
    </reaction>
</comment>
<keyword evidence="10" id="KW-1185">Reference proteome</keyword>
<dbReference type="NCBIfam" id="TIGR00431">
    <property type="entry name" value="TruB"/>
    <property type="match status" value="1"/>
</dbReference>
<feature type="active site" description="Nucleophile" evidence="5">
    <location>
        <position position="50"/>
    </location>
</feature>
<dbReference type="Gene3D" id="2.30.130.10">
    <property type="entry name" value="PUA domain"/>
    <property type="match status" value="1"/>
</dbReference>
<dbReference type="GO" id="GO:0160148">
    <property type="term" value="F:tRNA pseudouridine(55) synthase activity"/>
    <property type="evidence" value="ECO:0007669"/>
    <property type="project" value="UniProtKB-EC"/>
</dbReference>
<dbReference type="PANTHER" id="PTHR13767:SF2">
    <property type="entry name" value="PSEUDOURIDYLATE SYNTHASE TRUB1"/>
    <property type="match status" value="1"/>
</dbReference>
<accession>A0ABY6BMY6</accession>
<dbReference type="InterPro" id="IPR036974">
    <property type="entry name" value="PUA_sf"/>
</dbReference>
<keyword evidence="4 5" id="KW-0413">Isomerase</keyword>
<dbReference type="InterPro" id="IPR002501">
    <property type="entry name" value="PsdUridine_synth_N"/>
</dbReference>
<dbReference type="InterPro" id="IPR020103">
    <property type="entry name" value="PsdUridine_synth_cat_dom_sf"/>
</dbReference>
<dbReference type="PANTHER" id="PTHR13767">
    <property type="entry name" value="TRNA-PSEUDOURIDINE SYNTHASE"/>
    <property type="match status" value="1"/>
</dbReference>
<dbReference type="InterPro" id="IPR015240">
    <property type="entry name" value="tRNA_sdUridine_synth_fam1_C"/>
</dbReference>
<evidence type="ECO:0000256" key="3">
    <source>
        <dbReference type="ARBA" id="ARBA00022694"/>
    </source>
</evidence>
<sequence>MSKKPDPTAWRDVHGIVLLDKPKGLSSNQALQKVRRLYAAAKGGHTGSLDPMATGLLPICLGEATKIAGYLLGSGKAYVATVELGTTTVTGDAEGEIDQVRPVPTLTAADVEQALAPLRGRIWQTPPVYSALKQGGVPLYRLARQGETVVVAPRQVEVHRLEVLSQTPLQLTLLVECGSGTYIRSLAVDLGGALGCGAHLSALRRTWVDPFRVPQMFTVDALEATLATQGRAALDRLILPTDQGLAGMPLVTLDADQARRLQMGQPVRVGALAPGLCRVHDAAGHLIALGEVEAGDLKVRRGLNLPV</sequence>
<evidence type="ECO:0000256" key="1">
    <source>
        <dbReference type="ARBA" id="ARBA00000385"/>
    </source>
</evidence>
<evidence type="ECO:0000259" key="7">
    <source>
        <dbReference type="Pfam" id="PF09157"/>
    </source>
</evidence>
<dbReference type="InterPro" id="IPR014780">
    <property type="entry name" value="tRNA_psdUridine_synth_TruB"/>
</dbReference>
<dbReference type="HAMAP" id="MF_01080">
    <property type="entry name" value="TruB_bact"/>
    <property type="match status" value="1"/>
</dbReference>
<evidence type="ECO:0000256" key="4">
    <source>
        <dbReference type="ARBA" id="ARBA00023235"/>
    </source>
</evidence>
<reference evidence="9" key="1">
    <citation type="submission" date="2022-09" db="EMBL/GenBank/DDBJ databases">
        <title>Tahibacter sp. nov., isolated from a fresh water.</title>
        <authorList>
            <person name="Baek J.H."/>
            <person name="Lee J.K."/>
            <person name="Kim J.M."/>
            <person name="Jeon C.O."/>
        </authorList>
    </citation>
    <scope>NUCLEOTIDE SEQUENCE</scope>
    <source>
        <strain evidence="9">W38</strain>
    </source>
</reference>
<evidence type="ECO:0000256" key="5">
    <source>
        <dbReference type="HAMAP-Rule" id="MF_01080"/>
    </source>
</evidence>
<dbReference type="CDD" id="cd02573">
    <property type="entry name" value="PseudoU_synth_EcTruB"/>
    <property type="match status" value="1"/>
</dbReference>
<dbReference type="Pfam" id="PF09157">
    <property type="entry name" value="TruB-C_2"/>
    <property type="match status" value="1"/>
</dbReference>
<evidence type="ECO:0000313" key="9">
    <source>
        <dbReference type="EMBL" id="UXI69745.1"/>
    </source>
</evidence>
<feature type="domain" description="tRNA pseudouridylate synthase B C-terminal" evidence="8">
    <location>
        <begin position="184"/>
        <end position="245"/>
    </location>
</feature>
<dbReference type="InterPro" id="IPR032819">
    <property type="entry name" value="TruB_C"/>
</dbReference>
<dbReference type="SUPFAM" id="SSF55120">
    <property type="entry name" value="Pseudouridine synthase"/>
    <property type="match status" value="1"/>
</dbReference>
<proteinExistence type="inferred from homology"/>
<dbReference type="Proteomes" id="UP001064632">
    <property type="component" value="Chromosome"/>
</dbReference>
<evidence type="ECO:0000259" key="6">
    <source>
        <dbReference type="Pfam" id="PF01509"/>
    </source>
</evidence>
<organism evidence="9 10">
    <name type="scientific">Tahibacter amnicola</name>
    <dbReference type="NCBI Taxonomy" id="2976241"/>
    <lineage>
        <taxon>Bacteria</taxon>
        <taxon>Pseudomonadati</taxon>
        <taxon>Pseudomonadota</taxon>
        <taxon>Gammaproteobacteria</taxon>
        <taxon>Lysobacterales</taxon>
        <taxon>Rhodanobacteraceae</taxon>
        <taxon>Tahibacter</taxon>
    </lineage>
</organism>
<dbReference type="Pfam" id="PF16198">
    <property type="entry name" value="TruB_C_2"/>
    <property type="match status" value="1"/>
</dbReference>
<keyword evidence="3 5" id="KW-0819">tRNA processing</keyword>
<protein>
    <recommendedName>
        <fullName evidence="5">tRNA pseudouridine synthase B</fullName>
        <ecNumber evidence="5">5.4.99.25</ecNumber>
    </recommendedName>
    <alternativeName>
        <fullName evidence="5">tRNA pseudouridine(55) synthase</fullName>
        <shortName evidence="5">Psi55 synthase</shortName>
    </alternativeName>
    <alternativeName>
        <fullName evidence="5">tRNA pseudouridylate synthase</fullName>
    </alternativeName>
    <alternativeName>
        <fullName evidence="5">tRNA-uridine isomerase</fullName>
    </alternativeName>
</protein>
<dbReference type="EC" id="5.4.99.25" evidence="5"/>
<feature type="domain" description="Pseudouridine synthase II N-terminal" evidence="6">
    <location>
        <begin position="35"/>
        <end position="183"/>
    </location>
</feature>